<dbReference type="EMBL" id="NIZV01000165">
    <property type="protein sequence ID" value="RSM03273.1"/>
    <property type="molecule type" value="Genomic_DNA"/>
</dbReference>
<protein>
    <submittedName>
        <fullName evidence="2">Uncharacterized protein</fullName>
    </submittedName>
</protein>
<evidence type="ECO:0000313" key="3">
    <source>
        <dbReference type="Proteomes" id="UP000288429"/>
    </source>
</evidence>
<gene>
    <name evidence="2" type="ORF">CDV31_010549</name>
</gene>
<feature type="signal peptide" evidence="1">
    <location>
        <begin position="1"/>
        <end position="25"/>
    </location>
</feature>
<reference evidence="2 3" key="1">
    <citation type="submission" date="2017-06" db="EMBL/GenBank/DDBJ databases">
        <title>Cmopartive genomic analysis of Ambrosia Fusariam Clade fungi.</title>
        <authorList>
            <person name="Stajich J.E."/>
            <person name="Carrillo J."/>
            <person name="Kijimoto T."/>
            <person name="Eskalen A."/>
            <person name="O'Donnell K."/>
            <person name="Kasson M."/>
        </authorList>
    </citation>
    <scope>NUCLEOTIDE SEQUENCE [LARGE SCALE GENOMIC DNA]</scope>
    <source>
        <strain evidence="2 3">NRRL 20438</strain>
    </source>
</reference>
<evidence type="ECO:0000256" key="1">
    <source>
        <dbReference type="SAM" id="SignalP"/>
    </source>
</evidence>
<keyword evidence="3" id="KW-1185">Reference proteome</keyword>
<keyword evidence="1" id="KW-0732">Signal</keyword>
<accession>A0A428TMK1</accession>
<dbReference type="AlphaFoldDB" id="A0A428TMK1"/>
<name>A0A428TMK1_9HYPO</name>
<organism evidence="2 3">
    <name type="scientific">Fusarium ambrosium</name>
    <dbReference type="NCBI Taxonomy" id="131363"/>
    <lineage>
        <taxon>Eukaryota</taxon>
        <taxon>Fungi</taxon>
        <taxon>Dikarya</taxon>
        <taxon>Ascomycota</taxon>
        <taxon>Pezizomycotina</taxon>
        <taxon>Sordariomycetes</taxon>
        <taxon>Hypocreomycetidae</taxon>
        <taxon>Hypocreales</taxon>
        <taxon>Nectriaceae</taxon>
        <taxon>Fusarium</taxon>
        <taxon>Fusarium solani species complex</taxon>
    </lineage>
</organism>
<evidence type="ECO:0000313" key="2">
    <source>
        <dbReference type="EMBL" id="RSM03273.1"/>
    </source>
</evidence>
<sequence>MASRNPSRLGLLLLLIVAFAHLLEGYDLSKRLEPKGKLQVRLDISLAREELERGVKTPEGRLRWQWSSYLTFWDDVRDISDGQLKKMAIDAYKEMEADALQYKLQPESKENKRAKRTPGVMTILAWPHGILLASSQKGASGFITDENKDLVDSEVLRILNLCGSIFQENTITPQQPDGISTDHINERKCGEVYAYRLYERIDNNNKLKDWDPPARVTSVSRERLEDGTWGDGYIIVPPCPGTNKHNLATTWGCNLMNEQFGVTYLKNEVEEEDYDLKELAGGLTGIGQQQLCGKLIAGKVKL</sequence>
<feature type="chain" id="PRO_5019149022" evidence="1">
    <location>
        <begin position="26"/>
        <end position="302"/>
    </location>
</feature>
<proteinExistence type="predicted"/>
<comment type="caution">
    <text evidence="2">The sequence shown here is derived from an EMBL/GenBank/DDBJ whole genome shotgun (WGS) entry which is preliminary data.</text>
</comment>
<dbReference type="Proteomes" id="UP000288429">
    <property type="component" value="Unassembled WGS sequence"/>
</dbReference>